<dbReference type="EMBL" id="CP071527">
    <property type="protein sequence ID" value="USQ13443.1"/>
    <property type="molecule type" value="Genomic_DNA"/>
</dbReference>
<protein>
    <recommendedName>
        <fullName evidence="3">Purine NTPase</fullName>
    </recommendedName>
</protein>
<dbReference type="RefSeq" id="WP_252579741.1">
    <property type="nucleotide sequence ID" value="NZ_CP071527.1"/>
</dbReference>
<evidence type="ECO:0000313" key="1">
    <source>
        <dbReference type="EMBL" id="USQ13443.1"/>
    </source>
</evidence>
<dbReference type="Proteomes" id="UP001057474">
    <property type="component" value="Chromosome"/>
</dbReference>
<evidence type="ECO:0008006" key="3">
    <source>
        <dbReference type="Google" id="ProtNLM"/>
    </source>
</evidence>
<proteinExistence type="predicted"/>
<name>A0ABY4Y741_9GAMM</name>
<evidence type="ECO:0000313" key="2">
    <source>
        <dbReference type="Proteomes" id="UP001057474"/>
    </source>
</evidence>
<organism evidence="1 2">
    <name type="scientific">Legionella lytica</name>
    <dbReference type="NCBI Taxonomy" id="96232"/>
    <lineage>
        <taxon>Bacteria</taxon>
        <taxon>Pseudomonadati</taxon>
        <taxon>Pseudomonadota</taxon>
        <taxon>Gammaproteobacteria</taxon>
        <taxon>Legionellales</taxon>
        <taxon>Legionellaceae</taxon>
        <taxon>Legionella</taxon>
    </lineage>
</organism>
<gene>
    <name evidence="1" type="ORF">J2N86_12235</name>
</gene>
<keyword evidence="2" id="KW-1185">Reference proteome</keyword>
<sequence length="616" mass="70376">MQSKEERGKQWLGTKADTESGQAKLQTALLMDNYVQSVNNLGAIKEAFANSFNSELFLRLDIYDARERGAVLFAKLTVDEALEQLQPAGNEDLCNALQDLSDITGHLFNTKIPLTEDVRKLLQIVNTILDLDDSVFTDKALTANLLFTLYLILNLGEPTLQSLRGWTLKMVSWVIPITEIRENIDKLLQKAEAKAAILVPKPDGEEELNVVELAQLSLNQHCLSLLTAEPLNKQARNVDELEVYKRLAVVEETMGQASAGLLRLMTLRSSNQELRLRIKSLKAFLKVVIENERCVSGRMYFLDLIGKNAAAYQILLDTLSEEQKTDFETKVKQLTTATEEKNLSQQMSYGLSWLVVPVTHGYRYLPYKIQDAALKWMPSTWDSECKEALKQVLMDTITGLNGIIQIQQEEITLINNKIFQQDDDLKRLVLSESDGGLLQLQHTVMLAEHAVHVYRSLLRSVKENQDFLHKYQADAEILEQFLQVHNNFWVKLSNFFAQICWLFKSDAARMVDTVTQCKYKLDKLNAKYQEAVDSSLKKIEQDENVDVSIKKQLKKQFDVEMESRRVEPHYRAVGERSTRLLVKNLERLFATNPQPMQLVLDIDEDIENVSIEMPSF</sequence>
<accession>A0ABY4Y741</accession>
<reference evidence="1" key="1">
    <citation type="submission" date="2021-03" db="EMBL/GenBank/DDBJ databases">
        <title>Legionella lytica PCM 2298.</title>
        <authorList>
            <person name="Koper P."/>
        </authorList>
    </citation>
    <scope>NUCLEOTIDE SEQUENCE</scope>
    <source>
        <strain evidence="1">PCM 2298</strain>
    </source>
</reference>